<comment type="caution">
    <text evidence="1">The sequence shown here is derived from an EMBL/GenBank/DDBJ whole genome shotgun (WGS) entry which is preliminary data.</text>
</comment>
<proteinExistence type="predicted"/>
<protein>
    <submittedName>
        <fullName evidence="1">Uncharacterized protein</fullName>
    </submittedName>
</protein>
<dbReference type="EMBL" id="CM042049">
    <property type="protein sequence ID" value="KAI3746210.1"/>
    <property type="molecule type" value="Genomic_DNA"/>
</dbReference>
<evidence type="ECO:0000313" key="1">
    <source>
        <dbReference type="EMBL" id="KAI3746210.1"/>
    </source>
</evidence>
<gene>
    <name evidence="1" type="ORF">L6452_08634</name>
</gene>
<name>A0ACB9DI92_ARCLA</name>
<organism evidence="1 2">
    <name type="scientific">Arctium lappa</name>
    <name type="common">Greater burdock</name>
    <name type="synonym">Lappa major</name>
    <dbReference type="NCBI Taxonomy" id="4217"/>
    <lineage>
        <taxon>Eukaryota</taxon>
        <taxon>Viridiplantae</taxon>
        <taxon>Streptophyta</taxon>
        <taxon>Embryophyta</taxon>
        <taxon>Tracheophyta</taxon>
        <taxon>Spermatophyta</taxon>
        <taxon>Magnoliopsida</taxon>
        <taxon>eudicotyledons</taxon>
        <taxon>Gunneridae</taxon>
        <taxon>Pentapetalae</taxon>
        <taxon>asterids</taxon>
        <taxon>campanulids</taxon>
        <taxon>Asterales</taxon>
        <taxon>Asteraceae</taxon>
        <taxon>Carduoideae</taxon>
        <taxon>Cardueae</taxon>
        <taxon>Arctiinae</taxon>
        <taxon>Arctium</taxon>
    </lineage>
</organism>
<dbReference type="Proteomes" id="UP001055879">
    <property type="component" value="Linkage Group LG03"/>
</dbReference>
<sequence length="587" mass="65107">MQMQTPKTSTKSSSEGPSKISPRSASSDTTQRSSGRTARQLKTTGLEPNSSSPNKPIIKTPKTTSPITSARRSPKSPISEKKRPGRVVELETQISQLQDALKTVKDQLVSSESWKDQAQQEAEESRKQLLAVSSKLEESQKLLAMSSPDKPHGIELEEIQDLCEAGDTAWKSKLEAAKKLHAADLDALAAAINEIGQLQVKLAGKAESEAAQTKQAESAYAEVDNLKETMAKTLSLVETMKNQLQDCRSSESQAQALARETSLELEMAKKTIQSLELAGKDNDATGLEPESENRDEEISALKSEVGKLKSDVEMAETRFNEEQSRRKMEITSAYELVEEIKFNSRVKESELEGELKKSKADIEELKANLMDKETELQGICEENDDLNSKLKNSFSGRRENVLENEIKSLKEDFDSLKSKLMVTETELHQKSDENEKLKLEIMKTECKDSLASESESIVKVDHLVEEIEKSNKKVVRVAAELEAAQAAHCETEAELRRLKVQSDQWRKAAEAAAAMLSSANQTNRKVVVRTGSMEAERNIGSPYGDQEIIDGDGDGDDDDDDVFLKKKNGNVLKRIGVLWKKPQSKRP</sequence>
<reference evidence="1 2" key="2">
    <citation type="journal article" date="2022" name="Mol. Ecol. Resour.">
        <title>The genomes of chicory, endive, great burdock and yacon provide insights into Asteraceae paleo-polyploidization history and plant inulin production.</title>
        <authorList>
            <person name="Fan W."/>
            <person name="Wang S."/>
            <person name="Wang H."/>
            <person name="Wang A."/>
            <person name="Jiang F."/>
            <person name="Liu H."/>
            <person name="Zhao H."/>
            <person name="Xu D."/>
            <person name="Zhang Y."/>
        </authorList>
    </citation>
    <scope>NUCLEOTIDE SEQUENCE [LARGE SCALE GENOMIC DNA]</scope>
    <source>
        <strain evidence="2">cv. Niubang</strain>
    </source>
</reference>
<accession>A0ACB9DI92</accession>
<reference evidence="2" key="1">
    <citation type="journal article" date="2022" name="Mol. Ecol. Resour.">
        <title>The genomes of chicory, endive, great burdock and yacon provide insights into Asteraceae palaeo-polyploidization history and plant inulin production.</title>
        <authorList>
            <person name="Fan W."/>
            <person name="Wang S."/>
            <person name="Wang H."/>
            <person name="Wang A."/>
            <person name="Jiang F."/>
            <person name="Liu H."/>
            <person name="Zhao H."/>
            <person name="Xu D."/>
            <person name="Zhang Y."/>
        </authorList>
    </citation>
    <scope>NUCLEOTIDE SEQUENCE [LARGE SCALE GENOMIC DNA]</scope>
    <source>
        <strain evidence="2">cv. Niubang</strain>
    </source>
</reference>
<keyword evidence="2" id="KW-1185">Reference proteome</keyword>
<evidence type="ECO:0000313" key="2">
    <source>
        <dbReference type="Proteomes" id="UP001055879"/>
    </source>
</evidence>